<dbReference type="AlphaFoldDB" id="A0A401YJI9"/>
<dbReference type="InterPro" id="IPR011008">
    <property type="entry name" value="Dimeric_a/b-barrel"/>
</dbReference>
<dbReference type="Proteomes" id="UP000286931">
    <property type="component" value="Unassembled WGS sequence"/>
</dbReference>
<feature type="domain" description="DUF3291" evidence="1">
    <location>
        <begin position="7"/>
        <end position="146"/>
    </location>
</feature>
<dbReference type="InterPro" id="IPR021708">
    <property type="entry name" value="DUF3291"/>
</dbReference>
<dbReference type="EMBL" id="BIFH01000016">
    <property type="protein sequence ID" value="GCD94689.1"/>
    <property type="molecule type" value="Genomic_DNA"/>
</dbReference>
<sequence>MPTTHHIAQFNVARMLAPLDTPTMIDFVAGLDPVNELADDAPGFVWRLTGEDEGVPSSTDIRPYDPDSIVTMSVWETPELLWEFVYRSGHLEYLRRRQDWFHHLAEITQVVWWLPAGTVPTVAEGKERLDHLREHGPTPYAFTFRNRFPAPTTDTEERAAEVA</sequence>
<name>A0A401YJI9_9ACTN</name>
<comment type="caution">
    <text evidence="2">The sequence shown here is derived from an EMBL/GenBank/DDBJ whole genome shotgun (WGS) entry which is preliminary data.</text>
</comment>
<keyword evidence="3" id="KW-1185">Reference proteome</keyword>
<evidence type="ECO:0000313" key="3">
    <source>
        <dbReference type="Proteomes" id="UP000286931"/>
    </source>
</evidence>
<evidence type="ECO:0000313" key="2">
    <source>
        <dbReference type="EMBL" id="GCD94689.1"/>
    </source>
</evidence>
<organism evidence="2 3">
    <name type="scientific">Embleya hyalina</name>
    <dbReference type="NCBI Taxonomy" id="516124"/>
    <lineage>
        <taxon>Bacteria</taxon>
        <taxon>Bacillati</taxon>
        <taxon>Actinomycetota</taxon>
        <taxon>Actinomycetes</taxon>
        <taxon>Kitasatosporales</taxon>
        <taxon>Streptomycetaceae</taxon>
        <taxon>Embleya</taxon>
    </lineage>
</organism>
<dbReference type="OrthoDB" id="2376237at2"/>
<protein>
    <recommendedName>
        <fullName evidence="1">DUF3291 domain-containing protein</fullName>
    </recommendedName>
</protein>
<accession>A0A401YJI9</accession>
<reference evidence="2 3" key="1">
    <citation type="submission" date="2018-12" db="EMBL/GenBank/DDBJ databases">
        <title>Draft genome sequence of Embleya hyalina NBRC 13850T.</title>
        <authorList>
            <person name="Komaki H."/>
            <person name="Hosoyama A."/>
            <person name="Kimura A."/>
            <person name="Ichikawa N."/>
            <person name="Tamura T."/>
        </authorList>
    </citation>
    <scope>NUCLEOTIDE SEQUENCE [LARGE SCALE GENOMIC DNA]</scope>
    <source>
        <strain evidence="2 3">NBRC 13850</strain>
    </source>
</reference>
<gene>
    <name evidence="2" type="ORF">EHYA_02358</name>
</gene>
<dbReference type="Pfam" id="PF11695">
    <property type="entry name" value="DUF3291"/>
    <property type="match status" value="1"/>
</dbReference>
<dbReference type="SUPFAM" id="SSF54909">
    <property type="entry name" value="Dimeric alpha+beta barrel"/>
    <property type="match status" value="1"/>
</dbReference>
<proteinExistence type="predicted"/>
<evidence type="ECO:0000259" key="1">
    <source>
        <dbReference type="Pfam" id="PF11695"/>
    </source>
</evidence>
<dbReference type="RefSeq" id="WP_126636852.1">
    <property type="nucleotide sequence ID" value="NZ_BIFH01000016.1"/>
</dbReference>